<evidence type="ECO:0000313" key="1">
    <source>
        <dbReference type="EMBL" id="CAL4257753.1"/>
    </source>
</evidence>
<evidence type="ECO:0000313" key="2">
    <source>
        <dbReference type="Proteomes" id="UP001497623"/>
    </source>
</evidence>
<dbReference type="AlphaFoldDB" id="A0AAV2SV41"/>
<dbReference type="EMBL" id="CAXKWB010195799">
    <property type="protein sequence ID" value="CAL4257753.1"/>
    <property type="molecule type" value="Genomic_DNA"/>
</dbReference>
<keyword evidence="2" id="KW-1185">Reference proteome</keyword>
<feature type="non-terminal residue" evidence="1">
    <location>
        <position position="1"/>
    </location>
</feature>
<organism evidence="1 2">
    <name type="scientific">Meganyctiphanes norvegica</name>
    <name type="common">Northern krill</name>
    <name type="synonym">Thysanopoda norvegica</name>
    <dbReference type="NCBI Taxonomy" id="48144"/>
    <lineage>
        <taxon>Eukaryota</taxon>
        <taxon>Metazoa</taxon>
        <taxon>Ecdysozoa</taxon>
        <taxon>Arthropoda</taxon>
        <taxon>Crustacea</taxon>
        <taxon>Multicrustacea</taxon>
        <taxon>Malacostraca</taxon>
        <taxon>Eumalacostraca</taxon>
        <taxon>Eucarida</taxon>
        <taxon>Euphausiacea</taxon>
        <taxon>Euphausiidae</taxon>
        <taxon>Meganyctiphanes</taxon>
    </lineage>
</organism>
<proteinExistence type="predicted"/>
<dbReference type="Proteomes" id="UP001497623">
    <property type="component" value="Unassembled WGS sequence"/>
</dbReference>
<protein>
    <submittedName>
        <fullName evidence="1">Uncharacterized protein</fullName>
    </submittedName>
</protein>
<name>A0AAV2SV41_MEGNR</name>
<sequence length="274" mass="29214">NQVKQPQIAQILLPNSHVQNIQMIGSAIGGNIMMGSAVCGSIAPIVSGILLPDGRLIMAKEPALQLQTENTSTSSKSTLTTMPTVTDDHVLTSGTSAATIAISTITDDQSVQQQQHKQQNMQVYITKDGRLIMAKAPALQLQTVNTSTSSKSTLTTMPTVTDGHVLTSGTSAATIAISTITDDQSVQQQQHKQQNMQREIYTGRLIMPKETDQQLQIVNTSTSSKSTLTTMPTVTDGHVLTSGTSAATAATVAISTITDDQSVEQQHQKQQKMQ</sequence>
<reference evidence="1 2" key="1">
    <citation type="submission" date="2024-05" db="EMBL/GenBank/DDBJ databases">
        <authorList>
            <person name="Wallberg A."/>
        </authorList>
    </citation>
    <scope>NUCLEOTIDE SEQUENCE [LARGE SCALE GENOMIC DNA]</scope>
</reference>
<comment type="caution">
    <text evidence="1">The sequence shown here is derived from an EMBL/GenBank/DDBJ whole genome shotgun (WGS) entry which is preliminary data.</text>
</comment>
<gene>
    <name evidence="1" type="ORF">MNOR_LOCUS42084</name>
</gene>
<feature type="non-terminal residue" evidence="1">
    <location>
        <position position="274"/>
    </location>
</feature>
<accession>A0AAV2SV41</accession>